<name>A0AAE1P6Z1_9EUCA</name>
<feature type="compositionally biased region" description="Low complexity" evidence="1">
    <location>
        <begin position="414"/>
        <end position="453"/>
    </location>
</feature>
<keyword evidence="2" id="KW-1133">Transmembrane helix</keyword>
<dbReference type="InterPro" id="IPR011701">
    <property type="entry name" value="MFS"/>
</dbReference>
<feature type="transmembrane region" description="Helical" evidence="2">
    <location>
        <begin position="744"/>
        <end position="766"/>
    </location>
</feature>
<feature type="compositionally biased region" description="Acidic residues" evidence="1">
    <location>
        <begin position="1"/>
        <end position="31"/>
    </location>
</feature>
<feature type="transmembrane region" description="Helical" evidence="2">
    <location>
        <begin position="658"/>
        <end position="676"/>
    </location>
</feature>
<feature type="transmembrane region" description="Helical" evidence="2">
    <location>
        <begin position="590"/>
        <end position="612"/>
    </location>
</feature>
<accession>A0AAE1P6Z1</accession>
<dbReference type="PANTHER" id="PTHR11360:SF306">
    <property type="entry name" value="RE01051P"/>
    <property type="match status" value="1"/>
</dbReference>
<feature type="compositionally biased region" description="Basic and acidic residues" evidence="1">
    <location>
        <begin position="32"/>
        <end position="42"/>
    </location>
</feature>
<feature type="region of interest" description="Disordered" evidence="1">
    <location>
        <begin position="325"/>
        <end position="570"/>
    </location>
</feature>
<dbReference type="InterPro" id="IPR036259">
    <property type="entry name" value="MFS_trans_sf"/>
</dbReference>
<dbReference type="GO" id="GO:0008028">
    <property type="term" value="F:monocarboxylic acid transmembrane transporter activity"/>
    <property type="evidence" value="ECO:0007669"/>
    <property type="project" value="TreeGrafter"/>
</dbReference>
<keyword evidence="4" id="KW-1185">Reference proteome</keyword>
<keyword evidence="2" id="KW-0472">Membrane</keyword>
<protein>
    <submittedName>
        <fullName evidence="3">Uncharacterized protein</fullName>
    </submittedName>
</protein>
<feature type="compositionally biased region" description="Low complexity" evidence="1">
    <location>
        <begin position="336"/>
        <end position="397"/>
    </location>
</feature>
<evidence type="ECO:0000256" key="1">
    <source>
        <dbReference type="SAM" id="MobiDB-lite"/>
    </source>
</evidence>
<feature type="transmembrane region" description="Helical" evidence="2">
    <location>
        <begin position="129"/>
        <end position="155"/>
    </location>
</feature>
<reference evidence="3" key="1">
    <citation type="submission" date="2023-11" db="EMBL/GenBank/DDBJ databases">
        <title>Genome assemblies of two species of porcelain crab, Petrolisthes cinctipes and Petrolisthes manimaculis (Anomura: Porcellanidae).</title>
        <authorList>
            <person name="Angst P."/>
        </authorList>
    </citation>
    <scope>NUCLEOTIDE SEQUENCE</scope>
    <source>
        <strain evidence="3">PB745_02</strain>
        <tissue evidence="3">Gill</tissue>
    </source>
</reference>
<feature type="transmembrane region" description="Helical" evidence="2">
    <location>
        <begin position="716"/>
        <end position="738"/>
    </location>
</feature>
<sequence>MSEREEEEEEEEEKGEEEEEEEKKEEEERMEEEEKKKRGREDEEKEEFVGAIPGVSFGIIFSRFLVDLGTSSTLTAWIFNLGLSFSGIMNLLTGPLVDEFGWRAVCFVSTCVIGLGYIISAFATSPWFLLFSFSVVMGCMIETPMTTVFLLLPLYFSRWRNLASAFVMSGVSMSQIVMPMVITYLQEEYGFRGATLIIGAIVFNGCVAAMVLHPPQWHQSTQYSIINNESSLVTKESSLPIKESSLVIKESSLPIKESSLVIKESSLVIKESSSLPIKESSSLPIKESSLVIKESSLPIKESSSLAIKESSLPIKESSLVIKESSLATKESSLPTKESSSLPIKESSSLPTKESSSLPTKESSSLPTKESSSLPTKESSSLPTKESSSLPTKESSSLAIKESSLATKESSLPTKESSSLPIKESSSLPTKESSSLPTKESSSLPIKESSSLPITYKSSLATTKESSSIVTTRHHSTNNNNNKSPPYTNNINNNKPPSITNNTNKPSNNKPLSITNNTTTTNNNKPPSITNNTKPPSSITTNTNNNKQPFTNPNTNNNNINPNSRSSSTGNSLTRLLTTTKQQMHYMRSPSIVLTGLALGNMYVMIYNFFTLVPFAMKQVGFSQLDASYCMGVSGLCNLACRILTGLLSWFPNVRISRVFFFGSFLASMGIIGFSVAESLTWRVITLSMCGAGYGLASSTFYLVIIELVGLSLMSPTLCIGGFLMGLQYLVMGPMAGLVRDWSESYTVSLLFCAGCLLTSSIVVFLLPNIMAHERRTNTTKPTTTPA</sequence>
<dbReference type="Proteomes" id="UP001292094">
    <property type="component" value="Unassembled WGS sequence"/>
</dbReference>
<evidence type="ECO:0000313" key="3">
    <source>
        <dbReference type="EMBL" id="KAK4301962.1"/>
    </source>
</evidence>
<dbReference type="SUPFAM" id="SSF103473">
    <property type="entry name" value="MFS general substrate transporter"/>
    <property type="match status" value="1"/>
</dbReference>
<proteinExistence type="predicted"/>
<feature type="compositionally biased region" description="Polar residues" evidence="1">
    <location>
        <begin position="455"/>
        <end position="470"/>
    </location>
</feature>
<feature type="transmembrane region" description="Helical" evidence="2">
    <location>
        <begin position="72"/>
        <end position="92"/>
    </location>
</feature>
<feature type="region of interest" description="Disordered" evidence="1">
    <location>
        <begin position="1"/>
        <end position="43"/>
    </location>
</feature>
<dbReference type="PANTHER" id="PTHR11360">
    <property type="entry name" value="MONOCARBOXYLATE TRANSPORTER"/>
    <property type="match status" value="1"/>
</dbReference>
<gene>
    <name evidence="3" type="ORF">Pmani_025927</name>
</gene>
<feature type="transmembrane region" description="Helical" evidence="2">
    <location>
        <begin position="191"/>
        <end position="212"/>
    </location>
</feature>
<dbReference type="Pfam" id="PF07690">
    <property type="entry name" value="MFS_1"/>
    <property type="match status" value="1"/>
</dbReference>
<dbReference type="AlphaFoldDB" id="A0AAE1P6Z1"/>
<evidence type="ECO:0000256" key="2">
    <source>
        <dbReference type="SAM" id="Phobius"/>
    </source>
</evidence>
<dbReference type="InterPro" id="IPR050327">
    <property type="entry name" value="Proton-linked_MCT"/>
</dbReference>
<feature type="transmembrane region" description="Helical" evidence="2">
    <location>
        <begin position="104"/>
        <end position="123"/>
    </location>
</feature>
<feature type="transmembrane region" description="Helical" evidence="2">
    <location>
        <begin position="48"/>
        <end position="66"/>
    </location>
</feature>
<feature type="compositionally biased region" description="Polar residues" evidence="1">
    <location>
        <begin position="325"/>
        <end position="335"/>
    </location>
</feature>
<organism evidence="3 4">
    <name type="scientific">Petrolisthes manimaculis</name>
    <dbReference type="NCBI Taxonomy" id="1843537"/>
    <lineage>
        <taxon>Eukaryota</taxon>
        <taxon>Metazoa</taxon>
        <taxon>Ecdysozoa</taxon>
        <taxon>Arthropoda</taxon>
        <taxon>Crustacea</taxon>
        <taxon>Multicrustacea</taxon>
        <taxon>Malacostraca</taxon>
        <taxon>Eumalacostraca</taxon>
        <taxon>Eucarida</taxon>
        <taxon>Decapoda</taxon>
        <taxon>Pleocyemata</taxon>
        <taxon>Anomura</taxon>
        <taxon>Galatheoidea</taxon>
        <taxon>Porcellanidae</taxon>
        <taxon>Petrolisthes</taxon>
    </lineage>
</organism>
<feature type="compositionally biased region" description="Polar residues" evidence="1">
    <location>
        <begin position="403"/>
        <end position="413"/>
    </location>
</feature>
<feature type="compositionally biased region" description="Low complexity" evidence="1">
    <location>
        <begin position="476"/>
        <end position="562"/>
    </location>
</feature>
<feature type="transmembrane region" description="Helical" evidence="2">
    <location>
        <begin position="682"/>
        <end position="704"/>
    </location>
</feature>
<comment type="caution">
    <text evidence="3">The sequence shown here is derived from an EMBL/GenBank/DDBJ whole genome shotgun (WGS) entry which is preliminary data.</text>
</comment>
<feature type="transmembrane region" description="Helical" evidence="2">
    <location>
        <begin position="632"/>
        <end position="651"/>
    </location>
</feature>
<dbReference type="Gene3D" id="1.20.1250.20">
    <property type="entry name" value="MFS general substrate transporter like domains"/>
    <property type="match status" value="2"/>
</dbReference>
<keyword evidence="2" id="KW-0812">Transmembrane</keyword>
<evidence type="ECO:0000313" key="4">
    <source>
        <dbReference type="Proteomes" id="UP001292094"/>
    </source>
</evidence>
<feature type="transmembrane region" description="Helical" evidence="2">
    <location>
        <begin position="162"/>
        <end position="185"/>
    </location>
</feature>
<dbReference type="EMBL" id="JAWZYT010002803">
    <property type="protein sequence ID" value="KAK4301962.1"/>
    <property type="molecule type" value="Genomic_DNA"/>
</dbReference>